<protein>
    <submittedName>
        <fullName evidence="1">Uncharacterized protein</fullName>
    </submittedName>
</protein>
<proteinExistence type="predicted"/>
<dbReference type="Proteomes" id="UP000886595">
    <property type="component" value="Unassembled WGS sequence"/>
</dbReference>
<reference evidence="1 2" key="1">
    <citation type="submission" date="2020-02" db="EMBL/GenBank/DDBJ databases">
        <authorList>
            <person name="Ma Q."/>
            <person name="Huang Y."/>
            <person name="Song X."/>
            <person name="Pei D."/>
        </authorList>
    </citation>
    <scope>NUCLEOTIDE SEQUENCE [LARGE SCALE GENOMIC DNA]</scope>
    <source>
        <strain evidence="1">Sxm20200214</strain>
        <tissue evidence="1">Leaf</tissue>
    </source>
</reference>
<organism evidence="1 2">
    <name type="scientific">Brassica carinata</name>
    <name type="common">Ethiopian mustard</name>
    <name type="synonym">Abyssinian cabbage</name>
    <dbReference type="NCBI Taxonomy" id="52824"/>
    <lineage>
        <taxon>Eukaryota</taxon>
        <taxon>Viridiplantae</taxon>
        <taxon>Streptophyta</taxon>
        <taxon>Embryophyta</taxon>
        <taxon>Tracheophyta</taxon>
        <taxon>Spermatophyta</taxon>
        <taxon>Magnoliopsida</taxon>
        <taxon>eudicotyledons</taxon>
        <taxon>Gunneridae</taxon>
        <taxon>Pentapetalae</taxon>
        <taxon>rosids</taxon>
        <taxon>malvids</taxon>
        <taxon>Brassicales</taxon>
        <taxon>Brassicaceae</taxon>
        <taxon>Brassiceae</taxon>
        <taxon>Brassica</taxon>
    </lineage>
</organism>
<accession>A0A8X7WDC2</accession>
<dbReference type="AlphaFoldDB" id="A0A8X7WDC2"/>
<name>A0A8X7WDC2_BRACI</name>
<keyword evidence="2" id="KW-1185">Reference proteome</keyword>
<dbReference type="EMBL" id="JAAMPC010000002">
    <property type="protein sequence ID" value="KAG2328634.1"/>
    <property type="molecule type" value="Genomic_DNA"/>
</dbReference>
<gene>
    <name evidence="1" type="ORF">Bca52824_011362</name>
</gene>
<evidence type="ECO:0000313" key="2">
    <source>
        <dbReference type="Proteomes" id="UP000886595"/>
    </source>
</evidence>
<sequence>MDGRQDLAAGQMGVDEPSLDVVHWIVIHDASWFDVGFDHGVNHGSDPLMRHMGVVVSEKPCGVQGPIRLDPTASKREE</sequence>
<evidence type="ECO:0000313" key="1">
    <source>
        <dbReference type="EMBL" id="KAG2328634.1"/>
    </source>
</evidence>
<comment type="caution">
    <text evidence="1">The sequence shown here is derived from an EMBL/GenBank/DDBJ whole genome shotgun (WGS) entry which is preliminary data.</text>
</comment>